<gene>
    <name evidence="1" type="ORF">Amon02_000108400</name>
</gene>
<name>A0ACB5SU69_AMBMO</name>
<keyword evidence="2" id="KW-1185">Reference proteome</keyword>
<dbReference type="Proteomes" id="UP001165064">
    <property type="component" value="Unassembled WGS sequence"/>
</dbReference>
<protein>
    <submittedName>
        <fullName evidence="1">Unnamed protein product</fullName>
    </submittedName>
</protein>
<accession>A0ACB5SU69</accession>
<sequence>MEDIELGLTESHPPEYGELDPAKATENDDDANDTDTGSDTAPLTVAVADSDSDSDSDTDTGAATASPTVPPIPPQDAVFVKMIETDVSWQ</sequence>
<comment type="caution">
    <text evidence="1">The sequence shown here is derived from an EMBL/GenBank/DDBJ whole genome shotgun (WGS) entry which is preliminary data.</text>
</comment>
<evidence type="ECO:0000313" key="1">
    <source>
        <dbReference type="EMBL" id="GME72677.1"/>
    </source>
</evidence>
<organism evidence="1 2">
    <name type="scientific">Ambrosiozyma monospora</name>
    <name type="common">Yeast</name>
    <name type="synonym">Endomycopsis monosporus</name>
    <dbReference type="NCBI Taxonomy" id="43982"/>
    <lineage>
        <taxon>Eukaryota</taxon>
        <taxon>Fungi</taxon>
        <taxon>Dikarya</taxon>
        <taxon>Ascomycota</taxon>
        <taxon>Saccharomycotina</taxon>
        <taxon>Pichiomycetes</taxon>
        <taxon>Pichiales</taxon>
        <taxon>Pichiaceae</taxon>
        <taxon>Ambrosiozyma</taxon>
    </lineage>
</organism>
<reference evidence="1" key="1">
    <citation type="submission" date="2023-04" db="EMBL/GenBank/DDBJ databases">
        <title>Ambrosiozyma monospora NBRC 10751.</title>
        <authorList>
            <person name="Ichikawa N."/>
            <person name="Sato H."/>
            <person name="Tonouchi N."/>
        </authorList>
    </citation>
    <scope>NUCLEOTIDE SEQUENCE</scope>
    <source>
        <strain evidence="1">NBRC 10751</strain>
    </source>
</reference>
<proteinExistence type="predicted"/>
<dbReference type="EMBL" id="BSXS01000483">
    <property type="protein sequence ID" value="GME72677.1"/>
    <property type="molecule type" value="Genomic_DNA"/>
</dbReference>
<evidence type="ECO:0000313" key="2">
    <source>
        <dbReference type="Proteomes" id="UP001165064"/>
    </source>
</evidence>